<dbReference type="Proteomes" id="UP000243515">
    <property type="component" value="Unassembled WGS sequence"/>
</dbReference>
<dbReference type="AlphaFoldDB" id="A0A232M5W9"/>
<gene>
    <name evidence="6" type="ORF">Egran_00463</name>
</gene>
<name>A0A232M5W9_9EURO</name>
<dbReference type="OrthoDB" id="1735038at2759"/>
<evidence type="ECO:0000256" key="2">
    <source>
        <dbReference type="ARBA" id="ARBA00022670"/>
    </source>
</evidence>
<dbReference type="PANTHER" id="PTHR11010">
    <property type="entry name" value="PROTEASE S28 PRO-X CARBOXYPEPTIDASE-RELATED"/>
    <property type="match status" value="1"/>
</dbReference>
<dbReference type="GO" id="GO:0008239">
    <property type="term" value="F:dipeptidyl-peptidase activity"/>
    <property type="evidence" value="ECO:0007669"/>
    <property type="project" value="TreeGrafter"/>
</dbReference>
<dbReference type="SUPFAM" id="SSF53474">
    <property type="entry name" value="alpha/beta-Hydrolases"/>
    <property type="match status" value="1"/>
</dbReference>
<keyword evidence="4" id="KW-0378">Hydrolase</keyword>
<comment type="caution">
    <text evidence="6">The sequence shown here is derived from an EMBL/GenBank/DDBJ whole genome shotgun (WGS) entry which is preliminary data.</text>
</comment>
<evidence type="ECO:0000313" key="7">
    <source>
        <dbReference type="Proteomes" id="UP000243515"/>
    </source>
</evidence>
<keyword evidence="7" id="KW-1185">Reference proteome</keyword>
<evidence type="ECO:0000256" key="3">
    <source>
        <dbReference type="ARBA" id="ARBA00022729"/>
    </source>
</evidence>
<evidence type="ECO:0000256" key="1">
    <source>
        <dbReference type="ARBA" id="ARBA00011079"/>
    </source>
</evidence>
<reference evidence="6 7" key="1">
    <citation type="journal article" date="2015" name="Environ. Microbiol.">
        <title>Metagenome sequence of Elaphomyces granulatus from sporocarp tissue reveals Ascomycota ectomycorrhizal fingerprints of genome expansion and a Proteobacteria-rich microbiome.</title>
        <authorList>
            <person name="Quandt C.A."/>
            <person name="Kohler A."/>
            <person name="Hesse C.N."/>
            <person name="Sharpton T.J."/>
            <person name="Martin F."/>
            <person name="Spatafora J.W."/>
        </authorList>
    </citation>
    <scope>NUCLEOTIDE SEQUENCE [LARGE SCALE GENOMIC DNA]</scope>
    <source>
        <strain evidence="6 7">OSC145934</strain>
    </source>
</reference>
<dbReference type="PANTHER" id="PTHR11010:SF109">
    <property type="entry name" value="PEPTIDASE, FAMILY S28, PUTATIVE (AFU_ORTHOLOGUE AFUA_4G03790)-RELATED"/>
    <property type="match status" value="1"/>
</dbReference>
<dbReference type="InterPro" id="IPR029058">
    <property type="entry name" value="AB_hydrolase_fold"/>
</dbReference>
<keyword evidence="3" id="KW-0732">Signal</keyword>
<evidence type="ECO:0000313" key="6">
    <source>
        <dbReference type="EMBL" id="OXV11776.1"/>
    </source>
</evidence>
<keyword evidence="2" id="KW-0645">Protease</keyword>
<keyword evidence="5" id="KW-0325">Glycoprotein</keyword>
<dbReference type="GO" id="GO:0006508">
    <property type="term" value="P:proteolysis"/>
    <property type="evidence" value="ECO:0007669"/>
    <property type="project" value="UniProtKB-KW"/>
</dbReference>
<organism evidence="6 7">
    <name type="scientific">Elaphomyces granulatus</name>
    <dbReference type="NCBI Taxonomy" id="519963"/>
    <lineage>
        <taxon>Eukaryota</taxon>
        <taxon>Fungi</taxon>
        <taxon>Dikarya</taxon>
        <taxon>Ascomycota</taxon>
        <taxon>Pezizomycotina</taxon>
        <taxon>Eurotiomycetes</taxon>
        <taxon>Eurotiomycetidae</taxon>
        <taxon>Eurotiales</taxon>
        <taxon>Elaphomycetaceae</taxon>
        <taxon>Elaphomyces</taxon>
    </lineage>
</organism>
<comment type="similarity">
    <text evidence="1">Belongs to the peptidase S28 family.</text>
</comment>
<evidence type="ECO:0000256" key="5">
    <source>
        <dbReference type="ARBA" id="ARBA00023180"/>
    </source>
</evidence>
<dbReference type="InterPro" id="IPR008758">
    <property type="entry name" value="Peptidase_S28"/>
</dbReference>
<evidence type="ECO:0008006" key="8">
    <source>
        <dbReference type="Google" id="ProtNLM"/>
    </source>
</evidence>
<dbReference type="GO" id="GO:0070008">
    <property type="term" value="F:serine-type exopeptidase activity"/>
    <property type="evidence" value="ECO:0007669"/>
    <property type="project" value="InterPro"/>
</dbReference>
<protein>
    <recommendedName>
        <fullName evidence="8">Serine carboxypeptidase S28</fullName>
    </recommendedName>
</protein>
<dbReference type="Pfam" id="PF05577">
    <property type="entry name" value="Peptidase_S28"/>
    <property type="match status" value="1"/>
</dbReference>
<proteinExistence type="inferred from homology"/>
<evidence type="ECO:0000256" key="4">
    <source>
        <dbReference type="ARBA" id="ARBA00022801"/>
    </source>
</evidence>
<accession>A0A232M5W9</accession>
<sequence>MASFQIPLFGFVIFILVRFVFGLGLSLAPISRDLQFAVMLGLDADTVILNQTQFRKAVDTIVSAGSLITAEYADIPIDHDDPSVGTYKNRYWVSDKAYAPGGPVFVYDAGETNAESIAQFILTNASRSIFKNFVEEFHGVGIAWEHRYYGDSMPFPIDLATPPDRFKYLNYQQALADLPYFARNFNRTIANQTLAPTITPWIMVGGSYAGIRSAFTRDKYPDVIYAALASSAPVEARIDMSVYFDQVYRGMVSNGYGNCTKDLQAANFYIDQQLMTTETAADVKRLFYFSETTSNEDFVSALANIYNTFQSYGMGGGNTSLGSLCDYLERDPSSNATAGSNGLAPLVGNGTIAKRLANWPMLVPIINASNQVDFNLSKQITDSPSLYCWTWQYCSQWGYFQSDNRGSRSLLSRYLTLDYFQKKCYWEFPRAVENGLLPKAPQTAAVNNETGGWWMRPSNVFWSGGSFDPWRTLSPLSTEDIAPQGVEPTTEIPACNVETGEKQVFGYIMENAVHASDFLIDFAPGVKSRGYFTDALKAWLPCFKPDHK</sequence>
<dbReference type="Gene3D" id="3.40.50.1820">
    <property type="entry name" value="alpha/beta hydrolase"/>
    <property type="match status" value="2"/>
</dbReference>
<dbReference type="EMBL" id="NPHW01002299">
    <property type="protein sequence ID" value="OXV11776.1"/>
    <property type="molecule type" value="Genomic_DNA"/>
</dbReference>